<dbReference type="Gene3D" id="3.40.430.10">
    <property type="entry name" value="Dihydrofolate Reductase, subunit A"/>
    <property type="match status" value="1"/>
</dbReference>
<dbReference type="SUPFAM" id="SSF53597">
    <property type="entry name" value="Dihydrofolate reductase-like"/>
    <property type="match status" value="1"/>
</dbReference>
<organism evidence="2 3">
    <name type="scientific">Halorarum halophilum</name>
    <dbReference type="NCBI Taxonomy" id="2743090"/>
    <lineage>
        <taxon>Archaea</taxon>
        <taxon>Methanobacteriati</taxon>
        <taxon>Methanobacteriota</taxon>
        <taxon>Stenosarchaea group</taxon>
        <taxon>Halobacteria</taxon>
        <taxon>Halobacteriales</taxon>
        <taxon>Haloferacaceae</taxon>
        <taxon>Halorarum</taxon>
    </lineage>
</organism>
<reference evidence="2 3" key="1">
    <citation type="submission" date="2020-07" db="EMBL/GenBank/DDBJ databases">
        <title>Gai3-2, isolated from salt lake.</title>
        <authorList>
            <person name="Cui H."/>
            <person name="Shi X."/>
        </authorList>
    </citation>
    <scope>NUCLEOTIDE SEQUENCE [LARGE SCALE GENOMIC DNA]</scope>
    <source>
        <strain evidence="2 3">Gai3-2</strain>
    </source>
</reference>
<dbReference type="AlphaFoldDB" id="A0A7D5K8H3"/>
<dbReference type="RefSeq" id="WP_179169834.1">
    <property type="nucleotide sequence ID" value="NZ_CP058529.1"/>
</dbReference>
<dbReference type="PANTHER" id="PTHR38011:SF11">
    <property type="entry name" value="2,5-DIAMINO-6-RIBOSYLAMINO-4(3H)-PYRIMIDINONE 5'-PHOSPHATE REDUCTASE"/>
    <property type="match status" value="1"/>
</dbReference>
<sequence length="214" mass="23969">MTDTEPDRTDEEDGAGTARRSVVVSNFVTVDGCYAGPDGEIDWFVWNDETERYSRDQIDSFDTILFGRTTYELMEEYWPTSAADEEDPAITEAMNSLPKVVFSETLERVDWENSRLVDGDVEDEVRELKAQPGEDIVIFGSGSLVQTLTNLGLIDEYRLFVNPVVLGPGKRLFEDVEAEVDLELLDSRTFSNGVVLLDYRTAESEQEAPADGST</sequence>
<dbReference type="EMBL" id="CP058529">
    <property type="protein sequence ID" value="QLG28259.1"/>
    <property type="molecule type" value="Genomic_DNA"/>
</dbReference>
<name>A0A7D5K8H3_9EURY</name>
<proteinExistence type="predicted"/>
<evidence type="ECO:0000313" key="2">
    <source>
        <dbReference type="EMBL" id="QLG28259.1"/>
    </source>
</evidence>
<dbReference type="KEGG" id="halg:HUG10_12180"/>
<dbReference type="Proteomes" id="UP000509750">
    <property type="component" value="Chromosome"/>
</dbReference>
<dbReference type="GO" id="GO:0008703">
    <property type="term" value="F:5-amino-6-(5-phosphoribosylamino)uracil reductase activity"/>
    <property type="evidence" value="ECO:0007669"/>
    <property type="project" value="InterPro"/>
</dbReference>
<keyword evidence="3" id="KW-1185">Reference proteome</keyword>
<dbReference type="GO" id="GO:0009231">
    <property type="term" value="P:riboflavin biosynthetic process"/>
    <property type="evidence" value="ECO:0007669"/>
    <property type="project" value="InterPro"/>
</dbReference>
<dbReference type="InterPro" id="IPR002734">
    <property type="entry name" value="RibDG_C"/>
</dbReference>
<dbReference type="InterPro" id="IPR024072">
    <property type="entry name" value="DHFR-like_dom_sf"/>
</dbReference>
<protein>
    <submittedName>
        <fullName evidence="2">Dihydrofolate reductase</fullName>
    </submittedName>
</protein>
<evidence type="ECO:0000313" key="3">
    <source>
        <dbReference type="Proteomes" id="UP000509750"/>
    </source>
</evidence>
<accession>A0A7D5K8H3</accession>
<evidence type="ECO:0000259" key="1">
    <source>
        <dbReference type="Pfam" id="PF01872"/>
    </source>
</evidence>
<feature type="domain" description="Bacterial bifunctional deaminase-reductase C-terminal" evidence="1">
    <location>
        <begin position="21"/>
        <end position="196"/>
    </location>
</feature>
<dbReference type="PANTHER" id="PTHR38011">
    <property type="entry name" value="DIHYDROFOLATE REDUCTASE FAMILY PROTEIN (AFU_ORTHOLOGUE AFUA_8G06820)"/>
    <property type="match status" value="1"/>
</dbReference>
<dbReference type="OrthoDB" id="7348at2157"/>
<dbReference type="GeneID" id="56029603"/>
<dbReference type="Pfam" id="PF01872">
    <property type="entry name" value="RibD_C"/>
    <property type="match status" value="1"/>
</dbReference>
<gene>
    <name evidence="2" type="ORF">HUG10_12180</name>
</gene>
<dbReference type="InterPro" id="IPR050765">
    <property type="entry name" value="Riboflavin_Biosynth_HTPR"/>
</dbReference>